<name>A0A1G1XNI9_9BACT</name>
<evidence type="ECO:0000259" key="3">
    <source>
        <dbReference type="PROSITE" id="PS51462"/>
    </source>
</evidence>
<protein>
    <recommendedName>
        <fullName evidence="3">Nudix hydrolase domain-containing protein</fullName>
    </recommendedName>
</protein>
<dbReference type="InterPro" id="IPR000086">
    <property type="entry name" value="NUDIX_hydrolase_dom"/>
</dbReference>
<reference evidence="4 5" key="1">
    <citation type="journal article" date="2016" name="Nat. Commun.">
        <title>Thousands of microbial genomes shed light on interconnected biogeochemical processes in an aquifer system.</title>
        <authorList>
            <person name="Anantharaman K."/>
            <person name="Brown C.T."/>
            <person name="Hug L.A."/>
            <person name="Sharon I."/>
            <person name="Castelle C.J."/>
            <person name="Probst A.J."/>
            <person name="Thomas B.C."/>
            <person name="Singh A."/>
            <person name="Wilkins M.J."/>
            <person name="Karaoz U."/>
            <person name="Brodie E.L."/>
            <person name="Williams K.H."/>
            <person name="Hubbard S.S."/>
            <person name="Banfield J.F."/>
        </authorList>
    </citation>
    <scope>NUCLEOTIDE SEQUENCE [LARGE SCALE GENOMIC DNA]</scope>
</reference>
<dbReference type="PROSITE" id="PS51462">
    <property type="entry name" value="NUDIX"/>
    <property type="match status" value="1"/>
</dbReference>
<dbReference type="GO" id="GO:0004081">
    <property type="term" value="F:bis(5'-nucleosyl)-tetraphosphatase (asymmetrical) activity"/>
    <property type="evidence" value="ECO:0007669"/>
    <property type="project" value="TreeGrafter"/>
</dbReference>
<dbReference type="InterPro" id="IPR020476">
    <property type="entry name" value="Nudix_hydrolase"/>
</dbReference>
<proteinExistence type="inferred from homology"/>
<feature type="domain" description="Nudix hydrolase" evidence="3">
    <location>
        <begin position="16"/>
        <end position="164"/>
    </location>
</feature>
<evidence type="ECO:0000256" key="2">
    <source>
        <dbReference type="RuleBase" id="RU003476"/>
    </source>
</evidence>
<gene>
    <name evidence="4" type="ORF">A2Y82_02080</name>
</gene>
<comment type="caution">
    <text evidence="4">The sequence shown here is derived from an EMBL/GenBank/DDBJ whole genome shotgun (WGS) entry which is preliminary data.</text>
</comment>
<dbReference type="PANTHER" id="PTHR21340:SF0">
    <property type="entry name" value="BIS(5'-NUCLEOSYL)-TETRAPHOSPHATASE [ASYMMETRICAL]"/>
    <property type="match status" value="1"/>
</dbReference>
<dbReference type="AlphaFoldDB" id="A0A1G1XNI9"/>
<dbReference type="Pfam" id="PF00293">
    <property type="entry name" value="NUDIX"/>
    <property type="match status" value="1"/>
</dbReference>
<dbReference type="GO" id="GO:0006754">
    <property type="term" value="P:ATP biosynthetic process"/>
    <property type="evidence" value="ECO:0007669"/>
    <property type="project" value="TreeGrafter"/>
</dbReference>
<dbReference type="Gene3D" id="3.90.79.10">
    <property type="entry name" value="Nucleoside Triphosphate Pyrophosphohydrolase"/>
    <property type="match status" value="1"/>
</dbReference>
<sequence length="173" mass="20284">MYDLSLEKLDSYRRQGYRPQAVGCFINDKRVLLLYKREHGLWQFPQGGIDNQETPKQALIREMNEELGLNISPYIKEIQFLGENKVNLPGASYRQRDLKTDQGNAVFMKGKRYFIFAIATALREINIADSEFDKYVWADYVQARKLAESIYQRGKKRITVHALDLLKENKFIE</sequence>
<dbReference type="SUPFAM" id="SSF55811">
    <property type="entry name" value="Nudix"/>
    <property type="match status" value="1"/>
</dbReference>
<dbReference type="PANTHER" id="PTHR21340">
    <property type="entry name" value="DIADENOSINE 5,5-P1,P4-TETRAPHOSPHATE PYROPHOSPHOHYDROLASE MUTT"/>
    <property type="match status" value="1"/>
</dbReference>
<keyword evidence="1 2" id="KW-0378">Hydrolase</keyword>
<dbReference type="PROSITE" id="PS00893">
    <property type="entry name" value="NUDIX_BOX"/>
    <property type="match status" value="1"/>
</dbReference>
<dbReference type="GO" id="GO:0006167">
    <property type="term" value="P:AMP biosynthetic process"/>
    <property type="evidence" value="ECO:0007669"/>
    <property type="project" value="TreeGrafter"/>
</dbReference>
<dbReference type="EMBL" id="MHHZ01000021">
    <property type="protein sequence ID" value="OGY41206.1"/>
    <property type="molecule type" value="Genomic_DNA"/>
</dbReference>
<evidence type="ECO:0000313" key="5">
    <source>
        <dbReference type="Proteomes" id="UP000176498"/>
    </source>
</evidence>
<accession>A0A1G1XNI9</accession>
<dbReference type="PRINTS" id="PR00502">
    <property type="entry name" value="NUDIXFAMILY"/>
</dbReference>
<evidence type="ECO:0000313" key="4">
    <source>
        <dbReference type="EMBL" id="OGY41206.1"/>
    </source>
</evidence>
<dbReference type="Proteomes" id="UP000176498">
    <property type="component" value="Unassembled WGS sequence"/>
</dbReference>
<dbReference type="InterPro" id="IPR015797">
    <property type="entry name" value="NUDIX_hydrolase-like_dom_sf"/>
</dbReference>
<dbReference type="InterPro" id="IPR020084">
    <property type="entry name" value="NUDIX_hydrolase_CS"/>
</dbReference>
<comment type="similarity">
    <text evidence="2">Belongs to the Nudix hydrolase family.</text>
</comment>
<evidence type="ECO:0000256" key="1">
    <source>
        <dbReference type="ARBA" id="ARBA00022801"/>
    </source>
</evidence>
<organism evidence="4 5">
    <name type="scientific">Candidatus Buchananbacteria bacterium RBG_13_36_9</name>
    <dbReference type="NCBI Taxonomy" id="1797530"/>
    <lineage>
        <taxon>Bacteria</taxon>
        <taxon>Candidatus Buchananiibacteriota</taxon>
    </lineage>
</organism>
<dbReference type="InterPro" id="IPR051325">
    <property type="entry name" value="Nudix_hydrolase_domain"/>
</dbReference>